<feature type="region of interest" description="Disordered" evidence="1">
    <location>
        <begin position="31"/>
        <end position="151"/>
    </location>
</feature>
<name>A0A199UBU0_MANES</name>
<keyword evidence="2" id="KW-0472">Membrane</keyword>
<evidence type="ECO:0000313" key="5">
    <source>
        <dbReference type="EMBL" id="OAY21928.1"/>
    </source>
</evidence>
<evidence type="ECO:0000259" key="4">
    <source>
        <dbReference type="Pfam" id="PF24053"/>
    </source>
</evidence>
<proteinExistence type="predicted"/>
<dbReference type="InterPro" id="IPR055780">
    <property type="entry name" value="DUF7356"/>
</dbReference>
<accession>A0A199UBU0</accession>
<dbReference type="OrthoDB" id="1936430at2759"/>
<feature type="transmembrane region" description="Helical" evidence="2">
    <location>
        <begin position="267"/>
        <end position="287"/>
    </location>
</feature>
<organism evidence="5">
    <name type="scientific">Manihot esculenta</name>
    <name type="common">Cassava</name>
    <name type="synonym">Jatropha manihot</name>
    <dbReference type="NCBI Taxonomy" id="3983"/>
    <lineage>
        <taxon>Eukaryota</taxon>
        <taxon>Viridiplantae</taxon>
        <taxon>Streptophyta</taxon>
        <taxon>Embryophyta</taxon>
        <taxon>Tracheophyta</taxon>
        <taxon>Spermatophyta</taxon>
        <taxon>Magnoliopsida</taxon>
        <taxon>eudicotyledons</taxon>
        <taxon>Gunneridae</taxon>
        <taxon>Pentapetalae</taxon>
        <taxon>rosids</taxon>
        <taxon>fabids</taxon>
        <taxon>Malpighiales</taxon>
        <taxon>Euphorbiaceae</taxon>
        <taxon>Crotonoideae</taxon>
        <taxon>Manihoteae</taxon>
        <taxon>Manihot</taxon>
    </lineage>
</organism>
<feature type="compositionally biased region" description="Polar residues" evidence="1">
    <location>
        <begin position="31"/>
        <end position="59"/>
    </location>
</feature>
<protein>
    <recommendedName>
        <fullName evidence="4">DUF7356 domain-containing protein</fullName>
    </recommendedName>
</protein>
<dbReference type="PANTHER" id="PTHR34200:SF8">
    <property type="entry name" value="TRANSMEMBRANE PROTEIN"/>
    <property type="match status" value="1"/>
</dbReference>
<evidence type="ECO:0000256" key="2">
    <source>
        <dbReference type="SAM" id="Phobius"/>
    </source>
</evidence>
<reference evidence="5" key="1">
    <citation type="submission" date="2016-02" db="EMBL/GenBank/DDBJ databases">
        <title>WGS assembly of Manihot esculenta.</title>
        <authorList>
            <person name="Bredeson J.V."/>
            <person name="Prochnik S.E."/>
            <person name="Lyons J.B."/>
            <person name="Schmutz J."/>
            <person name="Grimwood J."/>
            <person name="Vrebalov J."/>
            <person name="Bart R.S."/>
            <person name="Amuge T."/>
            <person name="Ferguson M.E."/>
            <person name="Green R."/>
            <person name="Putnam N."/>
            <person name="Stites J."/>
            <person name="Rounsley S."/>
            <person name="Rokhsar D.S."/>
        </authorList>
    </citation>
    <scope>NUCLEOTIDE SEQUENCE [LARGE SCALE GENOMIC DNA]</scope>
    <source>
        <tissue evidence="5">Leaf</tissue>
    </source>
</reference>
<dbReference type="AlphaFoldDB" id="A0A199UBU0"/>
<dbReference type="STRING" id="3983.A0A199UBU0"/>
<feature type="compositionally biased region" description="Basic and acidic residues" evidence="1">
    <location>
        <begin position="60"/>
        <end position="87"/>
    </location>
</feature>
<dbReference type="Gramene" id="Manes.01G049375.1.v8.1">
    <property type="protein sequence ID" value="Manes.01G049375.1.v8.1.CDS"/>
    <property type="gene ID" value="Manes.01G049375.v8.1"/>
</dbReference>
<dbReference type="OMA" id="GAPNMTI"/>
<keyword evidence="3" id="KW-0732">Signal</keyword>
<dbReference type="Pfam" id="PF24053">
    <property type="entry name" value="DUF7356"/>
    <property type="match status" value="1"/>
</dbReference>
<dbReference type="EMBL" id="KV450583">
    <property type="protein sequence ID" value="OAY21928.1"/>
    <property type="molecule type" value="Genomic_DNA"/>
</dbReference>
<keyword evidence="2" id="KW-0812">Transmembrane</keyword>
<feature type="signal peptide" evidence="3">
    <location>
        <begin position="1"/>
        <end position="25"/>
    </location>
</feature>
<feature type="compositionally biased region" description="Basic and acidic residues" evidence="1">
    <location>
        <begin position="110"/>
        <end position="145"/>
    </location>
</feature>
<evidence type="ECO:0000256" key="3">
    <source>
        <dbReference type="SAM" id="SignalP"/>
    </source>
</evidence>
<dbReference type="EMBL" id="KV450583">
    <property type="protein sequence ID" value="OAY21927.1"/>
    <property type="molecule type" value="Genomic_DNA"/>
</dbReference>
<keyword evidence="2" id="KW-1133">Transmembrane helix</keyword>
<feature type="domain" description="DUF7356" evidence="4">
    <location>
        <begin position="139"/>
        <end position="240"/>
    </location>
</feature>
<feature type="chain" id="PRO_5011379068" description="DUF7356 domain-containing protein" evidence="3">
    <location>
        <begin position="26"/>
        <end position="365"/>
    </location>
</feature>
<evidence type="ECO:0000256" key="1">
    <source>
        <dbReference type="SAM" id="MobiDB-lite"/>
    </source>
</evidence>
<dbReference type="PANTHER" id="PTHR34200">
    <property type="entry name" value="DENTIN SIALOPHOSPHOPROTEIN-LIKE ISOFORM X1"/>
    <property type="match status" value="1"/>
</dbReference>
<sequence>METNRFLYLGMILLLLTVDFSFVDSKATVSAKNDLDPQSNNTTGSTEQAGETGSVSDSNGSHKEQKDKGNQENKLKEGIDDGKKIHENMNGQSGSKKTDNVVKDVNNLNEKLHGESDDSKKKTKPKESGDGEEPGHTTKGSHVEECDPSNKCVDEDSKLVACLRVPGNGAQYSLLVQNKGKKPLTVTISAPDFVQLEKTQLQLQEKQDEKVKVSITDGGSDNLIVLKAGKGHCNLDIRHLIADNFDKKLDNSHKSSYLNFVLRTPTIVVLAIAALLILAAGCTCISIRRKQFGTGSKYQRLNMDLPVSGGGKPESEVSDGWDNSWGDDWDDEEAPKTPSLPVTPSSNLSLKGLATRRLNKEGWKD</sequence>
<feature type="region of interest" description="Disordered" evidence="1">
    <location>
        <begin position="304"/>
        <end position="347"/>
    </location>
</feature>
<gene>
    <name evidence="5" type="ORF">MANES_S044800</name>
</gene>